<gene>
    <name evidence="1" type="ORF">LOM8899_02910</name>
</gene>
<organism evidence="1 2">
    <name type="scientific">Flavimaricola marinus</name>
    <dbReference type="NCBI Taxonomy" id="1819565"/>
    <lineage>
        <taxon>Bacteria</taxon>
        <taxon>Pseudomonadati</taxon>
        <taxon>Pseudomonadota</taxon>
        <taxon>Alphaproteobacteria</taxon>
        <taxon>Rhodobacterales</taxon>
        <taxon>Paracoccaceae</taxon>
        <taxon>Flavimaricola</taxon>
    </lineage>
</organism>
<dbReference type="AlphaFoldDB" id="A0A238LH72"/>
<keyword evidence="2" id="KW-1185">Reference proteome</keyword>
<protein>
    <recommendedName>
        <fullName evidence="3">Dihydroorotate dehydrogenase</fullName>
    </recommendedName>
</protein>
<proteinExistence type="predicted"/>
<reference evidence="1 2" key="1">
    <citation type="submission" date="2017-05" db="EMBL/GenBank/DDBJ databases">
        <authorList>
            <person name="Song R."/>
            <person name="Chenine A.L."/>
            <person name="Ruprecht R.M."/>
        </authorList>
    </citation>
    <scope>NUCLEOTIDE SEQUENCE [LARGE SCALE GENOMIC DNA]</scope>
    <source>
        <strain evidence="1 2">CECT 8899</strain>
    </source>
</reference>
<dbReference type="Proteomes" id="UP000201613">
    <property type="component" value="Unassembled WGS sequence"/>
</dbReference>
<evidence type="ECO:0008006" key="3">
    <source>
        <dbReference type="Google" id="ProtNLM"/>
    </source>
</evidence>
<sequence length="120" mass="12359">MTMVEPTKAEMDALDALLADVAGAPDPVPSDDLMARILADAEASRPVPAAPPEAPRLGWRNWLATLGGWPVLGGMAMAGVAGLWLGVAPPAAVDQMVAEMLGETVSVDLLGLTDPFELEG</sequence>
<evidence type="ECO:0000313" key="1">
    <source>
        <dbReference type="EMBL" id="SMY08754.1"/>
    </source>
</evidence>
<dbReference type="EMBL" id="FXZK01000005">
    <property type="protein sequence ID" value="SMY08754.1"/>
    <property type="molecule type" value="Genomic_DNA"/>
</dbReference>
<evidence type="ECO:0000313" key="2">
    <source>
        <dbReference type="Proteomes" id="UP000201613"/>
    </source>
</evidence>
<name>A0A238LH72_9RHOB</name>
<accession>A0A238LH72</accession>